<dbReference type="EMBL" id="JACSNR010000011">
    <property type="protein sequence ID" value="MBM6924144.1"/>
    <property type="molecule type" value="Genomic_DNA"/>
</dbReference>
<keyword evidence="3" id="KW-1185">Reference proteome</keyword>
<evidence type="ECO:0000256" key="1">
    <source>
        <dbReference type="SAM" id="MobiDB-lite"/>
    </source>
</evidence>
<gene>
    <name evidence="2" type="ORF">H9X81_10655</name>
</gene>
<proteinExistence type="predicted"/>
<feature type="region of interest" description="Disordered" evidence="1">
    <location>
        <begin position="1"/>
        <end position="21"/>
    </location>
</feature>
<dbReference type="RefSeq" id="WP_204721886.1">
    <property type="nucleotide sequence ID" value="NZ_JACSNR010000011.1"/>
</dbReference>
<name>A0ABS2GRU3_9FIRM</name>
<protein>
    <submittedName>
        <fullName evidence="2">Uncharacterized protein</fullName>
    </submittedName>
</protein>
<reference evidence="2 3" key="1">
    <citation type="journal article" date="2021" name="Sci. Rep.">
        <title>The distribution of antibiotic resistance genes in chicken gut microbiota commensals.</title>
        <authorList>
            <person name="Juricova H."/>
            <person name="Matiasovicova J."/>
            <person name="Kubasova T."/>
            <person name="Cejkova D."/>
            <person name="Rychlik I."/>
        </authorList>
    </citation>
    <scope>NUCLEOTIDE SEQUENCE [LARGE SCALE GENOMIC DNA]</scope>
    <source>
        <strain evidence="2 3">An564</strain>
    </source>
</reference>
<comment type="caution">
    <text evidence="2">The sequence shown here is derived from an EMBL/GenBank/DDBJ whole genome shotgun (WGS) entry which is preliminary data.</text>
</comment>
<dbReference type="Proteomes" id="UP000724149">
    <property type="component" value="Unassembled WGS sequence"/>
</dbReference>
<accession>A0ABS2GRU3</accession>
<sequence length="67" mass="7516">MTAKNKRAAKPAGKGPAVQTEPSFYREQLTAALKVHPDIIRALLEEGRLYTVSEAEEAINRYMTRKV</sequence>
<evidence type="ECO:0000313" key="3">
    <source>
        <dbReference type="Proteomes" id="UP000724149"/>
    </source>
</evidence>
<evidence type="ECO:0000313" key="2">
    <source>
        <dbReference type="EMBL" id="MBM6924144.1"/>
    </source>
</evidence>
<organism evidence="2 3">
    <name type="scientific">Hydrogenoanaerobacterium saccharovorans</name>
    <dbReference type="NCBI Taxonomy" id="474960"/>
    <lineage>
        <taxon>Bacteria</taxon>
        <taxon>Bacillati</taxon>
        <taxon>Bacillota</taxon>
        <taxon>Clostridia</taxon>
        <taxon>Eubacteriales</taxon>
        <taxon>Oscillospiraceae</taxon>
        <taxon>Hydrogenoanaerobacterium</taxon>
    </lineage>
</organism>